<evidence type="ECO:0000259" key="6">
    <source>
        <dbReference type="SMART" id="SM01155"/>
    </source>
</evidence>
<feature type="region of interest" description="Disordered" evidence="5">
    <location>
        <begin position="36"/>
        <end position="107"/>
    </location>
</feature>
<dbReference type="PANTHER" id="PTHR32035:SF3">
    <property type="entry name" value="SMALL RIBOSOMAL SUBUNIT PROTEIN MS38"/>
    <property type="match status" value="1"/>
</dbReference>
<dbReference type="InParanoid" id="A0A507AYJ1"/>
<comment type="caution">
    <text evidence="7">The sequence shown here is derived from an EMBL/GenBank/DDBJ whole genome shotgun (WGS) entry which is preliminary data.</text>
</comment>
<comment type="similarity">
    <text evidence="3">Belongs to the mitochondrion-specific ribosomal protein mS38 family.</text>
</comment>
<dbReference type="EMBL" id="SKBQ01000069">
    <property type="protein sequence ID" value="TPX09320.1"/>
    <property type="molecule type" value="Genomic_DNA"/>
</dbReference>
<keyword evidence="8" id="KW-1185">Reference proteome</keyword>
<dbReference type="GeneID" id="41976959"/>
<dbReference type="STRING" id="1093900.A0A507AYJ1"/>
<evidence type="ECO:0000256" key="1">
    <source>
        <dbReference type="ARBA" id="ARBA00004173"/>
    </source>
</evidence>
<dbReference type="PANTHER" id="PTHR32035">
    <property type="entry name" value="AURORA KINASE A-INTERACTING PROTEIN"/>
    <property type="match status" value="1"/>
</dbReference>
<evidence type="ECO:0000313" key="8">
    <source>
        <dbReference type="Proteomes" id="UP000319257"/>
    </source>
</evidence>
<dbReference type="GO" id="GO:0005739">
    <property type="term" value="C:mitochondrion"/>
    <property type="evidence" value="ECO:0007669"/>
    <property type="project" value="UniProtKB-SubCell"/>
</dbReference>
<proteinExistence type="inferred from homology"/>
<dbReference type="SMART" id="SM01155">
    <property type="entry name" value="DUF1713"/>
    <property type="match status" value="1"/>
</dbReference>
<comment type="subcellular location">
    <subcellularLocation>
        <location evidence="1">Mitochondrion</location>
    </subcellularLocation>
</comment>
<evidence type="ECO:0000313" key="7">
    <source>
        <dbReference type="EMBL" id="TPX09320.1"/>
    </source>
</evidence>
<dbReference type="OrthoDB" id="5364404at2759"/>
<dbReference type="AlphaFoldDB" id="A0A507AYJ1"/>
<keyword evidence="2" id="KW-0496">Mitochondrion</keyword>
<gene>
    <name evidence="7" type="ORF">E0L32_009512</name>
</gene>
<protein>
    <recommendedName>
        <fullName evidence="4">Small ribosomal subunit protein mS38</fullName>
    </recommendedName>
</protein>
<sequence>MLPSSVRRVASAAAQQSPLISTLAAGASRPIATYTLASRPIKHQRRCSSSKPSSSDNGPKDLPAGQSVPASTQSAKSSGEKRKRKSKSSQASAQKLPSVPSTQHLPLESAPFPSTALALSSFFSQHRPISITHSLPKTISDDAFASIFAPRTKAQKSSEVMSTLSKAVDELEAPFSNLGLGAAQQADGAELGEDNVHKIELKHPDGTESSLYVQLNAMAGQFLPFQPPPAPQADAAETGGAAALAAAAAEAAEEDVDREHHRVYKAILTIEEQTDAHGQIKIVAHSPQLIEEPAPPRTFLERMAVRHLRFEDALRWRERQMEREREDGGGPGMLAISVRRQKKLKMKKKKYKKLMKRTRNLRRKLMK</sequence>
<dbReference type="InterPro" id="IPR013177">
    <property type="entry name" value="Ribosomal_mS38_C"/>
</dbReference>
<evidence type="ECO:0000256" key="2">
    <source>
        <dbReference type="ARBA" id="ARBA00023128"/>
    </source>
</evidence>
<organism evidence="7 8">
    <name type="scientific">Thyridium curvatum</name>
    <dbReference type="NCBI Taxonomy" id="1093900"/>
    <lineage>
        <taxon>Eukaryota</taxon>
        <taxon>Fungi</taxon>
        <taxon>Dikarya</taxon>
        <taxon>Ascomycota</taxon>
        <taxon>Pezizomycotina</taxon>
        <taxon>Sordariomycetes</taxon>
        <taxon>Sordariomycetidae</taxon>
        <taxon>Thyridiales</taxon>
        <taxon>Thyridiaceae</taxon>
        <taxon>Thyridium</taxon>
    </lineage>
</organism>
<evidence type="ECO:0000256" key="5">
    <source>
        <dbReference type="SAM" id="MobiDB-lite"/>
    </source>
</evidence>
<dbReference type="RefSeq" id="XP_030991031.1">
    <property type="nucleotide sequence ID" value="XM_031144485.1"/>
</dbReference>
<feature type="domain" description="Ribosomal protein mS38 C-terminal" evidence="6">
    <location>
        <begin position="334"/>
        <end position="367"/>
    </location>
</feature>
<reference evidence="7 8" key="1">
    <citation type="submission" date="2019-06" db="EMBL/GenBank/DDBJ databases">
        <title>Draft genome sequence of the filamentous fungus Phialemoniopsis curvata isolated from diesel fuel.</title>
        <authorList>
            <person name="Varaljay V.A."/>
            <person name="Lyon W.J."/>
            <person name="Crouch A.L."/>
            <person name="Drake C.E."/>
            <person name="Hollomon J.M."/>
            <person name="Nadeau L.J."/>
            <person name="Nunn H.S."/>
            <person name="Stevenson B.S."/>
            <person name="Bojanowski C.L."/>
            <person name="Crookes-Goodson W.J."/>
        </authorList>
    </citation>
    <scope>NUCLEOTIDE SEQUENCE [LARGE SCALE GENOMIC DNA]</scope>
    <source>
        <strain evidence="7 8">D216</strain>
    </source>
</reference>
<dbReference type="Pfam" id="PF08213">
    <property type="entry name" value="COX24_C"/>
    <property type="match status" value="1"/>
</dbReference>
<evidence type="ECO:0000256" key="3">
    <source>
        <dbReference type="ARBA" id="ARBA00035647"/>
    </source>
</evidence>
<dbReference type="Proteomes" id="UP000319257">
    <property type="component" value="Unassembled WGS sequence"/>
</dbReference>
<evidence type="ECO:0000256" key="4">
    <source>
        <dbReference type="ARBA" id="ARBA00035682"/>
    </source>
</evidence>
<name>A0A507AYJ1_9PEZI</name>
<accession>A0A507AYJ1</accession>